<dbReference type="SUPFAM" id="SSF81296">
    <property type="entry name" value="E set domains"/>
    <property type="match status" value="1"/>
</dbReference>
<keyword evidence="9 14" id="KW-0472">Membrane</keyword>
<evidence type="ECO:0000256" key="10">
    <source>
        <dbReference type="ARBA" id="ARBA00023303"/>
    </source>
</evidence>
<dbReference type="FunFam" id="1.10.287.70:FF:000078">
    <property type="entry name" value="Putative Inward rectifier potassium channel"/>
    <property type="match status" value="1"/>
</dbReference>
<keyword evidence="18" id="KW-1185">Reference proteome</keyword>
<gene>
    <name evidence="17" type="ORF">Fcan01_21655</name>
</gene>
<evidence type="ECO:0000256" key="12">
    <source>
        <dbReference type="RuleBase" id="RU003822"/>
    </source>
</evidence>
<dbReference type="PRINTS" id="PR01320">
    <property type="entry name" value="KIRCHANNEL"/>
</dbReference>
<comment type="catalytic activity">
    <reaction evidence="11">
        <text>K(+)(in) = K(+)(out)</text>
        <dbReference type="Rhea" id="RHEA:29463"/>
        <dbReference type="ChEBI" id="CHEBI:29103"/>
    </reaction>
</comment>
<evidence type="ECO:0000256" key="8">
    <source>
        <dbReference type="ARBA" id="ARBA00023065"/>
    </source>
</evidence>
<evidence type="ECO:0000256" key="2">
    <source>
        <dbReference type="ARBA" id="ARBA00022448"/>
    </source>
</evidence>
<keyword evidence="7 14" id="KW-1133">Transmembrane helix</keyword>
<dbReference type="PANTHER" id="PTHR11767:SF102">
    <property type="entry name" value="INWARDLY RECTIFYING POTASSIUM CHANNEL 1, ISOFORM F"/>
    <property type="match status" value="1"/>
</dbReference>
<dbReference type="InterPro" id="IPR016449">
    <property type="entry name" value="K_chnl_inward-rec_Kir"/>
</dbReference>
<evidence type="ECO:0000313" key="18">
    <source>
        <dbReference type="Proteomes" id="UP000198287"/>
    </source>
</evidence>
<organism evidence="17 18">
    <name type="scientific">Folsomia candida</name>
    <name type="common">Springtail</name>
    <dbReference type="NCBI Taxonomy" id="158441"/>
    <lineage>
        <taxon>Eukaryota</taxon>
        <taxon>Metazoa</taxon>
        <taxon>Ecdysozoa</taxon>
        <taxon>Arthropoda</taxon>
        <taxon>Hexapoda</taxon>
        <taxon>Collembola</taxon>
        <taxon>Entomobryomorpha</taxon>
        <taxon>Isotomoidea</taxon>
        <taxon>Isotomidae</taxon>
        <taxon>Proisotominae</taxon>
        <taxon>Folsomia</taxon>
    </lineage>
</organism>
<keyword evidence="6 12" id="KW-0630">Potassium</keyword>
<keyword evidence="4 12" id="KW-0812">Transmembrane</keyword>
<name>A0A226DFW5_FOLCA</name>
<reference evidence="17 18" key="1">
    <citation type="submission" date="2015-12" db="EMBL/GenBank/DDBJ databases">
        <title>The genome of Folsomia candida.</title>
        <authorList>
            <person name="Faddeeva A."/>
            <person name="Derks M.F."/>
            <person name="Anvar Y."/>
            <person name="Smit S."/>
            <person name="Van Straalen N."/>
            <person name="Roelofs D."/>
        </authorList>
    </citation>
    <scope>NUCLEOTIDE SEQUENCE [LARGE SCALE GENOMIC DNA]</scope>
    <source>
        <strain evidence="17 18">VU population</strain>
        <tissue evidence="17">Whole body</tissue>
    </source>
</reference>
<feature type="compositionally biased region" description="Polar residues" evidence="13">
    <location>
        <begin position="110"/>
        <end position="123"/>
    </location>
</feature>
<dbReference type="Gene3D" id="1.10.287.70">
    <property type="match status" value="1"/>
</dbReference>
<feature type="region of interest" description="Disordered" evidence="13">
    <location>
        <begin position="1"/>
        <end position="123"/>
    </location>
</feature>
<feature type="compositionally biased region" description="Low complexity" evidence="13">
    <location>
        <begin position="13"/>
        <end position="35"/>
    </location>
</feature>
<evidence type="ECO:0000256" key="6">
    <source>
        <dbReference type="ARBA" id="ARBA00022958"/>
    </source>
</evidence>
<evidence type="ECO:0000256" key="13">
    <source>
        <dbReference type="SAM" id="MobiDB-lite"/>
    </source>
</evidence>
<accession>A0A226DFW5</accession>
<dbReference type="Pfam" id="PF01007">
    <property type="entry name" value="IRK"/>
    <property type="match status" value="1"/>
</dbReference>
<keyword evidence="3 12" id="KW-0633">Potassium transport</keyword>
<evidence type="ECO:0000256" key="7">
    <source>
        <dbReference type="ARBA" id="ARBA00022989"/>
    </source>
</evidence>
<evidence type="ECO:0000256" key="9">
    <source>
        <dbReference type="ARBA" id="ARBA00023136"/>
    </source>
</evidence>
<feature type="compositionally biased region" description="Polar residues" evidence="13">
    <location>
        <begin position="75"/>
        <end position="88"/>
    </location>
</feature>
<dbReference type="FunFam" id="2.60.40.1400:FF:000001">
    <property type="entry name" value="G protein-activated inward rectifier potassium channel 2"/>
    <property type="match status" value="1"/>
</dbReference>
<dbReference type="GO" id="GO:0034702">
    <property type="term" value="C:monoatomic ion channel complex"/>
    <property type="evidence" value="ECO:0007669"/>
    <property type="project" value="UniProtKB-KW"/>
</dbReference>
<evidence type="ECO:0000256" key="14">
    <source>
        <dbReference type="SAM" id="Phobius"/>
    </source>
</evidence>
<keyword evidence="10 12" id="KW-0407">Ion channel</keyword>
<dbReference type="InterPro" id="IPR013518">
    <property type="entry name" value="K_chnl_inward-rec_Kir_cyto"/>
</dbReference>
<comment type="caution">
    <text evidence="17">The sequence shown here is derived from an EMBL/GenBank/DDBJ whole genome shotgun (WGS) entry which is preliminary data.</text>
</comment>
<evidence type="ECO:0000256" key="11">
    <source>
        <dbReference type="ARBA" id="ARBA00034430"/>
    </source>
</evidence>
<dbReference type="AlphaFoldDB" id="A0A226DFW5"/>
<dbReference type="GO" id="GO:1990573">
    <property type="term" value="P:potassium ion import across plasma membrane"/>
    <property type="evidence" value="ECO:0007669"/>
    <property type="project" value="TreeGrafter"/>
</dbReference>
<evidence type="ECO:0000259" key="16">
    <source>
        <dbReference type="Pfam" id="PF17655"/>
    </source>
</evidence>
<dbReference type="InterPro" id="IPR041647">
    <property type="entry name" value="IRK_C"/>
</dbReference>
<dbReference type="SUPFAM" id="SSF81324">
    <property type="entry name" value="Voltage-gated potassium channels"/>
    <property type="match status" value="1"/>
</dbReference>
<evidence type="ECO:0000256" key="3">
    <source>
        <dbReference type="ARBA" id="ARBA00022538"/>
    </source>
</evidence>
<evidence type="ECO:0000256" key="4">
    <source>
        <dbReference type="ARBA" id="ARBA00022692"/>
    </source>
</evidence>
<feature type="transmembrane region" description="Helical" evidence="14">
    <location>
        <begin position="316"/>
        <end position="339"/>
    </location>
</feature>
<dbReference type="OMA" id="PHAECAG"/>
<feature type="domain" description="Inward rectifier potassium channel C-terminal" evidence="16">
    <location>
        <begin position="352"/>
        <end position="524"/>
    </location>
</feature>
<comment type="similarity">
    <text evidence="12">Belongs to the inward rectifier-type potassium channel (TC 1.A.2.1) family.</text>
</comment>
<dbReference type="GO" id="GO:0034765">
    <property type="term" value="P:regulation of monoatomic ion transmembrane transport"/>
    <property type="evidence" value="ECO:0007669"/>
    <property type="project" value="TreeGrafter"/>
</dbReference>
<comment type="subcellular location">
    <subcellularLocation>
        <location evidence="1 12">Membrane</location>
        <topology evidence="1 12">Multi-pass membrane protein</topology>
    </subcellularLocation>
</comment>
<protein>
    <submittedName>
        <fullName evidence="17">ATP-sensitive inward rectifier potassium channel 12</fullName>
    </submittedName>
</protein>
<feature type="domain" description="Potassium channel inwardly rectifying transmembrane" evidence="15">
    <location>
        <begin position="199"/>
        <end position="345"/>
    </location>
</feature>
<feature type="transmembrane region" description="Helical" evidence="14">
    <location>
        <begin position="236"/>
        <end position="257"/>
    </location>
</feature>
<dbReference type="Proteomes" id="UP000198287">
    <property type="component" value="Unassembled WGS sequence"/>
</dbReference>
<sequence>MSHKVVDIESQIPLTSPSSSSSSTLFSPTGGTTSPIATTPLLSSTPEVEGSEKDSILKKNGKQTAKPSIIRPWNFPSNNQAMIKSSLASPSPPPSPRTPTTGGGKRLAFSPSTSTPSDDQVPIATTTTHQGVSRFQSVALRGGDTITSMDSMSTSLYRNTLTNNNENTITDTSTVDSTTFRKIRNRMSSKYGRMRKRVVFKNGDCNLHQTNISKRRRKYLADIFVTLVDLQWRWTFLIFTMSFLLSWTFFAIIYWSISLSHGDLEVENLPQNQETSGWSPCIANFWGFTSSFLYSLETQSTIGYGFRYTTTECPDAIFVMCVQTILGVIIQAVMVGVVFSKISRPKKRTQTLMFSKYAVICQRDGSLCLMLRVGDMRKSHIICASVRAQLIKRRSTMEGEVLPFYQHELKVGVDSDQQAIFFIWPMVVVHQIDKDSPLYTISAADLAREKFEIVVILEGVIESTGATTQARTSYLPSEILWGHRFEPLVSFKKELGEYSVDYSLFNSFYEVDTPLCSGEELDELQAVEQDLKREGLNQLLTPFRVAVVDEKRQAGRRQSAAAASSKMD</sequence>
<dbReference type="OrthoDB" id="273257at2759"/>
<dbReference type="Gene3D" id="2.60.40.1400">
    <property type="entry name" value="G protein-activated inward rectifier potassium channel 1"/>
    <property type="match status" value="1"/>
</dbReference>
<evidence type="ECO:0000313" key="17">
    <source>
        <dbReference type="EMBL" id="OXA43577.1"/>
    </source>
</evidence>
<dbReference type="InterPro" id="IPR014756">
    <property type="entry name" value="Ig_E-set"/>
</dbReference>
<dbReference type="PANTHER" id="PTHR11767">
    <property type="entry name" value="INWARD RECTIFIER POTASSIUM CHANNEL"/>
    <property type="match status" value="1"/>
</dbReference>
<keyword evidence="2 12" id="KW-0813">Transport</keyword>
<dbReference type="GO" id="GO:0005242">
    <property type="term" value="F:inward rectifier potassium channel activity"/>
    <property type="evidence" value="ECO:0007669"/>
    <property type="project" value="InterPro"/>
</dbReference>
<dbReference type="EMBL" id="LNIX01000021">
    <property type="protein sequence ID" value="OXA43577.1"/>
    <property type="molecule type" value="Genomic_DNA"/>
</dbReference>
<evidence type="ECO:0000259" key="15">
    <source>
        <dbReference type="Pfam" id="PF01007"/>
    </source>
</evidence>
<dbReference type="GO" id="GO:0005886">
    <property type="term" value="C:plasma membrane"/>
    <property type="evidence" value="ECO:0007669"/>
    <property type="project" value="TreeGrafter"/>
</dbReference>
<feature type="compositionally biased region" description="Polar residues" evidence="13">
    <location>
        <begin position="36"/>
        <end position="46"/>
    </location>
</feature>
<keyword evidence="5 12" id="KW-0851">Voltage-gated channel</keyword>
<evidence type="ECO:0000256" key="5">
    <source>
        <dbReference type="ARBA" id="ARBA00022882"/>
    </source>
</evidence>
<dbReference type="InterPro" id="IPR040445">
    <property type="entry name" value="Kir_TM"/>
</dbReference>
<evidence type="ECO:0000256" key="1">
    <source>
        <dbReference type="ARBA" id="ARBA00004141"/>
    </source>
</evidence>
<keyword evidence="8 12" id="KW-0406">Ion transport</keyword>
<dbReference type="Pfam" id="PF17655">
    <property type="entry name" value="IRK_C"/>
    <property type="match status" value="1"/>
</dbReference>
<proteinExistence type="inferred from homology"/>